<evidence type="ECO:0000313" key="3">
    <source>
        <dbReference type="EMBL" id="MCW6508433.1"/>
    </source>
</evidence>
<dbReference type="InterPro" id="IPR000160">
    <property type="entry name" value="GGDEF_dom"/>
</dbReference>
<dbReference type="CDD" id="cd01948">
    <property type="entry name" value="EAL"/>
    <property type="match status" value="1"/>
</dbReference>
<dbReference type="InterPro" id="IPR052155">
    <property type="entry name" value="Biofilm_reg_signaling"/>
</dbReference>
<dbReference type="Gene3D" id="3.30.70.270">
    <property type="match status" value="1"/>
</dbReference>
<gene>
    <name evidence="3" type="ORF">M8523_10415</name>
</gene>
<dbReference type="Proteomes" id="UP001165667">
    <property type="component" value="Unassembled WGS sequence"/>
</dbReference>
<dbReference type="PROSITE" id="PS50887">
    <property type="entry name" value="GGDEF"/>
    <property type="match status" value="1"/>
</dbReference>
<dbReference type="Pfam" id="PF00563">
    <property type="entry name" value="EAL"/>
    <property type="match status" value="1"/>
</dbReference>
<dbReference type="Gene3D" id="3.20.20.450">
    <property type="entry name" value="EAL domain"/>
    <property type="match status" value="1"/>
</dbReference>
<keyword evidence="4" id="KW-1185">Reference proteome</keyword>
<feature type="domain" description="EAL" evidence="1">
    <location>
        <begin position="168"/>
        <end position="421"/>
    </location>
</feature>
<sequence>MTGIANRMVFARRVEAAIQNSQVDRRVFALFLIDLDNFKDVNDGFGHDVGDALLCHAAERIAAAVCGPDRVARLGGDEFATLIDDCTCPADLAAVATRIIAFLREPLRYRGHVVEASCSIGISIYPNHGSDAAELQRFADLALYRAKAAGRTTFVVFDEQLRREYDDRRAIGSDLKLAIEQGDVEPWFQPIVEARTSKLVAVEALARWRHPTRGLLQPAMFLSLAEERGLTNELFIAMLRGTCRKTLSWVGSGLIKQASVNVSPSQFRSGQLARIVDNIVRDEGFPPSALIVEITEDVLLNDLGNARLQLEEVAGLGVHVALDDFGVGYSNIGYLRRLPLHQLKLDRVLTADIAEDPKARTILAAIVEIARTLDLRVVAEGVETVTQAEWLSHLGCDRLQGFYFGRATEHDRLQASWQPDVVNSMPSPRLLQG</sequence>
<dbReference type="Pfam" id="PF00990">
    <property type="entry name" value="GGDEF"/>
    <property type="match status" value="1"/>
</dbReference>
<evidence type="ECO:0000259" key="1">
    <source>
        <dbReference type="PROSITE" id="PS50883"/>
    </source>
</evidence>
<dbReference type="InterPro" id="IPR043128">
    <property type="entry name" value="Rev_trsase/Diguanyl_cyclase"/>
</dbReference>
<dbReference type="SUPFAM" id="SSF55073">
    <property type="entry name" value="Nucleotide cyclase"/>
    <property type="match status" value="1"/>
</dbReference>
<name>A0AA42CIC1_9HYPH</name>
<dbReference type="SMART" id="SM00267">
    <property type="entry name" value="GGDEF"/>
    <property type="match status" value="1"/>
</dbReference>
<reference evidence="3" key="1">
    <citation type="submission" date="2022-05" db="EMBL/GenBank/DDBJ databases">
        <authorList>
            <person name="Pankratov T."/>
        </authorList>
    </citation>
    <scope>NUCLEOTIDE SEQUENCE</scope>
    <source>
        <strain evidence="3">BP6-180914</strain>
    </source>
</reference>
<feature type="domain" description="GGDEF" evidence="2">
    <location>
        <begin position="26"/>
        <end position="159"/>
    </location>
</feature>
<evidence type="ECO:0000313" key="4">
    <source>
        <dbReference type="Proteomes" id="UP001165667"/>
    </source>
</evidence>
<dbReference type="PANTHER" id="PTHR44757">
    <property type="entry name" value="DIGUANYLATE CYCLASE DGCP"/>
    <property type="match status" value="1"/>
</dbReference>
<dbReference type="PROSITE" id="PS50883">
    <property type="entry name" value="EAL"/>
    <property type="match status" value="1"/>
</dbReference>
<dbReference type="NCBIfam" id="TIGR00254">
    <property type="entry name" value="GGDEF"/>
    <property type="match status" value="1"/>
</dbReference>
<dbReference type="EMBL" id="JAMOIM010000005">
    <property type="protein sequence ID" value="MCW6508433.1"/>
    <property type="molecule type" value="Genomic_DNA"/>
</dbReference>
<dbReference type="PANTHER" id="PTHR44757:SF2">
    <property type="entry name" value="BIOFILM ARCHITECTURE MAINTENANCE PROTEIN MBAA"/>
    <property type="match status" value="1"/>
</dbReference>
<dbReference type="AlphaFoldDB" id="A0AA42CIC1"/>
<protein>
    <submittedName>
        <fullName evidence="3">EAL domain-containing protein</fullName>
    </submittedName>
</protein>
<proteinExistence type="predicted"/>
<evidence type="ECO:0000259" key="2">
    <source>
        <dbReference type="PROSITE" id="PS50887"/>
    </source>
</evidence>
<dbReference type="InterPro" id="IPR001633">
    <property type="entry name" value="EAL_dom"/>
</dbReference>
<dbReference type="CDD" id="cd01949">
    <property type="entry name" value="GGDEF"/>
    <property type="match status" value="1"/>
</dbReference>
<accession>A0AA42CIC1</accession>
<dbReference type="InterPro" id="IPR029787">
    <property type="entry name" value="Nucleotide_cyclase"/>
</dbReference>
<comment type="caution">
    <text evidence="3">The sequence shown here is derived from an EMBL/GenBank/DDBJ whole genome shotgun (WGS) entry which is preliminary data.</text>
</comment>
<dbReference type="SUPFAM" id="SSF141868">
    <property type="entry name" value="EAL domain-like"/>
    <property type="match status" value="1"/>
</dbReference>
<dbReference type="SMART" id="SM00052">
    <property type="entry name" value="EAL"/>
    <property type="match status" value="1"/>
</dbReference>
<organism evidence="3 4">
    <name type="scientific">Lichenifustis flavocetrariae</name>
    <dbReference type="NCBI Taxonomy" id="2949735"/>
    <lineage>
        <taxon>Bacteria</taxon>
        <taxon>Pseudomonadati</taxon>
        <taxon>Pseudomonadota</taxon>
        <taxon>Alphaproteobacteria</taxon>
        <taxon>Hyphomicrobiales</taxon>
        <taxon>Lichenihabitantaceae</taxon>
        <taxon>Lichenifustis</taxon>
    </lineage>
</organism>
<dbReference type="InterPro" id="IPR035919">
    <property type="entry name" value="EAL_sf"/>
</dbReference>